<dbReference type="Proteomes" id="UP000235388">
    <property type="component" value="Unassembled WGS sequence"/>
</dbReference>
<organism evidence="1 2">
    <name type="scientific">Puccinia coronata f. sp. avenae</name>
    <dbReference type="NCBI Taxonomy" id="200324"/>
    <lineage>
        <taxon>Eukaryota</taxon>
        <taxon>Fungi</taxon>
        <taxon>Dikarya</taxon>
        <taxon>Basidiomycota</taxon>
        <taxon>Pucciniomycotina</taxon>
        <taxon>Pucciniomycetes</taxon>
        <taxon>Pucciniales</taxon>
        <taxon>Pucciniaceae</taxon>
        <taxon>Puccinia</taxon>
    </lineage>
</organism>
<dbReference type="PANTHER" id="PTHR33050">
    <property type="entry name" value="REVERSE TRANSCRIPTASE DOMAIN-CONTAINING PROTEIN"/>
    <property type="match status" value="1"/>
</dbReference>
<accession>A0A2N5TKL3</accession>
<dbReference type="STRING" id="200324.A0A2N5TKL3"/>
<dbReference type="OrthoDB" id="2505595at2759"/>
<evidence type="ECO:0008006" key="3">
    <source>
        <dbReference type="Google" id="ProtNLM"/>
    </source>
</evidence>
<comment type="caution">
    <text evidence="1">The sequence shown here is derived from an EMBL/GenBank/DDBJ whole genome shotgun (WGS) entry which is preliminary data.</text>
</comment>
<evidence type="ECO:0000313" key="2">
    <source>
        <dbReference type="Proteomes" id="UP000235388"/>
    </source>
</evidence>
<dbReference type="InterPro" id="IPR052055">
    <property type="entry name" value="Hepadnavirus_pol/RT"/>
</dbReference>
<sequence length="195" mass="22457">MASFLLNKTEPVKLGIFDWEKAYHQIPTAPDNWPYLMTKDFQGNLLLETRIAFSGVAGYNNLFVKEIEGKLEMKTIFQHSNELGVETNKEKGVKFQTDQKYIGFFWKGDRKTVRLPSSKLQERIQQVQDILLPSSKFSSNQIKITTGHLNHVSYVLPQLRCYLNSLYQTLCSWKDKEALRAIPDKVCCGTTDQSE</sequence>
<proteinExistence type="predicted"/>
<dbReference type="PANTHER" id="PTHR33050:SF7">
    <property type="entry name" value="RIBONUCLEASE H"/>
    <property type="match status" value="1"/>
</dbReference>
<name>A0A2N5TKL3_9BASI</name>
<dbReference type="EMBL" id="PGCJ01000568">
    <property type="protein sequence ID" value="PLW26035.1"/>
    <property type="molecule type" value="Genomic_DNA"/>
</dbReference>
<keyword evidence="2" id="KW-1185">Reference proteome</keyword>
<protein>
    <recommendedName>
        <fullName evidence="3">Reverse transcriptase domain-containing protein</fullName>
    </recommendedName>
</protein>
<evidence type="ECO:0000313" key="1">
    <source>
        <dbReference type="EMBL" id="PLW26035.1"/>
    </source>
</evidence>
<reference evidence="1 2" key="1">
    <citation type="submission" date="2017-11" db="EMBL/GenBank/DDBJ databases">
        <title>De novo assembly and phasing of dikaryotic genomes from two isolates of Puccinia coronata f. sp. avenae, the causal agent of oat crown rust.</title>
        <authorList>
            <person name="Miller M.E."/>
            <person name="Zhang Y."/>
            <person name="Omidvar V."/>
            <person name="Sperschneider J."/>
            <person name="Schwessinger B."/>
            <person name="Raley C."/>
            <person name="Palmer J.M."/>
            <person name="Garnica D."/>
            <person name="Upadhyaya N."/>
            <person name="Rathjen J."/>
            <person name="Taylor J.M."/>
            <person name="Park R.F."/>
            <person name="Dodds P.N."/>
            <person name="Hirsch C.D."/>
            <person name="Kianian S.F."/>
            <person name="Figueroa M."/>
        </authorList>
    </citation>
    <scope>NUCLEOTIDE SEQUENCE [LARGE SCALE GENOMIC DNA]</scope>
    <source>
        <strain evidence="1">12NC29</strain>
    </source>
</reference>
<gene>
    <name evidence="1" type="ORF">PCANC_22390</name>
</gene>
<dbReference type="AlphaFoldDB" id="A0A2N5TKL3"/>